<dbReference type="Proteomes" id="UP001290582">
    <property type="component" value="Unassembled WGS sequence"/>
</dbReference>
<dbReference type="RefSeq" id="WP_047241850.1">
    <property type="nucleotide sequence ID" value="NZ_CP010059.1"/>
</dbReference>
<dbReference type="Proteomes" id="UP001255696">
    <property type="component" value="Unassembled WGS sequence"/>
</dbReference>
<evidence type="ECO:0000256" key="2">
    <source>
        <dbReference type="SAM" id="Phobius"/>
    </source>
</evidence>
<evidence type="ECO:0000313" key="6">
    <source>
        <dbReference type="Proteomes" id="UP000196074"/>
    </source>
</evidence>
<evidence type="ECO:0000256" key="1">
    <source>
        <dbReference type="SAM" id="Coils"/>
    </source>
</evidence>
<reference evidence="3" key="3">
    <citation type="submission" date="2023-03" db="EMBL/GenBank/DDBJ databases">
        <authorList>
            <person name="Shen W."/>
            <person name="Cai J."/>
        </authorList>
    </citation>
    <scope>NUCLEOTIDE SEQUENCE</scope>
    <source>
        <strain evidence="3">B245-2</strain>
    </source>
</reference>
<proteinExistence type="predicted"/>
<keyword evidence="2" id="KW-0812">Transmembrane</keyword>
<dbReference type="EMBL" id="NFLC01000001">
    <property type="protein sequence ID" value="OUQ11952.1"/>
    <property type="molecule type" value="Genomic_DNA"/>
</dbReference>
<evidence type="ECO:0000313" key="5">
    <source>
        <dbReference type="EMBL" id="OUQ11952.1"/>
    </source>
</evidence>
<reference evidence="5" key="2">
    <citation type="journal article" date="2018" name="BMC Genomics">
        <title>Whole genome sequencing and function prediction of 133 gut anaerobes isolated from chicken caecum in pure cultures.</title>
        <authorList>
            <person name="Medvecky M."/>
            <person name="Cejkova D."/>
            <person name="Polansky O."/>
            <person name="Karasova D."/>
            <person name="Kubasova T."/>
            <person name="Cizek A."/>
            <person name="Rychlik I."/>
        </authorList>
    </citation>
    <scope>NUCLEOTIDE SEQUENCE</scope>
    <source>
        <strain evidence="5">An144</strain>
    </source>
</reference>
<feature type="transmembrane region" description="Helical" evidence="2">
    <location>
        <begin position="66"/>
        <end position="88"/>
    </location>
</feature>
<keyword evidence="1" id="KW-0175">Coiled coil</keyword>
<feature type="transmembrane region" description="Helical" evidence="2">
    <location>
        <begin position="146"/>
        <end position="165"/>
    </location>
</feature>
<sequence>MIKIFSIVVLLFFAYSFIGWLWETIYCSFNARHFVYRGFLLGPITPIYGFGILGVLYFVDPYQKNIFVLFFVSAILVSLLEYVTSFLLEKLFSLSLWDYNDVPLNINGRVAVPVSIFWGICCVFIVKVVQPWMLDHALLAYQKYSVFLPILLIAITSWDFGYTLANLASFTKAVKEINERMENKKQELGKEFSLFRQDTEKLSHLLFDETKREMPKLNFQEKRLFHSFPHMKFKKLKDASSTKDIKDILRYFNK</sequence>
<dbReference type="Proteomes" id="UP000196074">
    <property type="component" value="Unassembled WGS sequence"/>
</dbReference>
<reference evidence="4" key="4">
    <citation type="submission" date="2023-12" db="EMBL/GenBank/DDBJ databases">
        <title>Molecular genomic analyses of Enterococcus cecorum from sepsis oubreaks in broilers.</title>
        <authorList>
            <person name="Rhoads D."/>
            <person name="Alrubaye A."/>
        </authorList>
    </citation>
    <scope>NUCLEOTIDE SEQUENCE</scope>
    <source>
        <strain evidence="4">1755</strain>
    </source>
</reference>
<dbReference type="EMBL" id="JARQBI010000012">
    <property type="protein sequence ID" value="MDT2796824.1"/>
    <property type="molecule type" value="Genomic_DNA"/>
</dbReference>
<gene>
    <name evidence="5" type="ORF">B5E88_01080</name>
    <name evidence="3" type="ORF">P7H47_06155</name>
    <name evidence="4" type="ORF">U1294_02485</name>
</gene>
<organism evidence="5 6">
    <name type="scientific">Enterococcus cecorum</name>
    <dbReference type="NCBI Taxonomy" id="44008"/>
    <lineage>
        <taxon>Bacteria</taxon>
        <taxon>Bacillati</taxon>
        <taxon>Bacillota</taxon>
        <taxon>Bacilli</taxon>
        <taxon>Lactobacillales</taxon>
        <taxon>Enterococcaceae</taxon>
        <taxon>Enterococcus</taxon>
    </lineage>
</organism>
<name>A0A1Y4R5B2_9ENTE</name>
<keyword evidence="2" id="KW-1133">Transmembrane helix</keyword>
<dbReference type="Pfam" id="PF06541">
    <property type="entry name" value="ABC_trans_CmpB"/>
    <property type="match status" value="1"/>
</dbReference>
<protein>
    <submittedName>
        <fullName evidence="3">ABC transporter permease</fullName>
    </submittedName>
</protein>
<dbReference type="EMBL" id="JAXOGL010000003">
    <property type="protein sequence ID" value="MDZ5597095.1"/>
    <property type="molecule type" value="Genomic_DNA"/>
</dbReference>
<feature type="transmembrane region" description="Helical" evidence="2">
    <location>
        <begin position="5"/>
        <end position="22"/>
    </location>
</feature>
<feature type="transmembrane region" description="Helical" evidence="2">
    <location>
        <begin position="108"/>
        <end position="126"/>
    </location>
</feature>
<feature type="transmembrane region" description="Helical" evidence="2">
    <location>
        <begin position="34"/>
        <end position="59"/>
    </location>
</feature>
<accession>A0A1Y4R5B2</accession>
<feature type="coiled-coil region" evidence="1">
    <location>
        <begin position="167"/>
        <end position="198"/>
    </location>
</feature>
<dbReference type="InterPro" id="IPR010540">
    <property type="entry name" value="CmpB_TMEM229"/>
</dbReference>
<evidence type="ECO:0000313" key="3">
    <source>
        <dbReference type="EMBL" id="MDT2796824.1"/>
    </source>
</evidence>
<reference evidence="6" key="1">
    <citation type="submission" date="2017-04" db="EMBL/GenBank/DDBJ databases">
        <title>Function of individual gut microbiota members based on whole genome sequencing of pure cultures obtained from chicken caecum.</title>
        <authorList>
            <person name="Medvecky M."/>
            <person name="Cejkova D."/>
            <person name="Polansky O."/>
            <person name="Karasova D."/>
            <person name="Kubasova T."/>
            <person name="Cizek A."/>
            <person name="Rychlik I."/>
        </authorList>
    </citation>
    <scope>NUCLEOTIDE SEQUENCE [LARGE SCALE GENOMIC DNA]</scope>
    <source>
        <strain evidence="6">An144</strain>
    </source>
</reference>
<dbReference type="AlphaFoldDB" id="A0A1Y4R5B2"/>
<keyword evidence="2" id="KW-0472">Membrane</keyword>
<comment type="caution">
    <text evidence="5">The sequence shown here is derived from an EMBL/GenBank/DDBJ whole genome shotgun (WGS) entry which is preliminary data.</text>
</comment>
<evidence type="ECO:0000313" key="4">
    <source>
        <dbReference type="EMBL" id="MDZ5597095.1"/>
    </source>
</evidence>